<feature type="active site" description="Proton donor/acceptor" evidence="2">
    <location>
        <position position="116"/>
    </location>
</feature>
<sequence>MKPLLFILLTALLAACSAKEPQLSKGTKETEVYAEQPVQQAVIAAGNKGTNAPAHEQSGITPSSLSIPAIDLEAPVKDFGLDENGNMELPENGKDVAWFEPGVQPGEAGNAVLAGHVDNEKAPAVFFKLKELEKGDEIHLYDEDGKHLTFVVKDKIAYQKDDAPLRKIFGPSDKRMLNLITCTGYFDRDIHNYVERLVVYTELAEQQNES</sequence>
<feature type="chain" id="PRO_5038958967" evidence="3">
    <location>
        <begin position="19"/>
        <end position="210"/>
    </location>
</feature>
<dbReference type="InterPro" id="IPR005754">
    <property type="entry name" value="Sortase"/>
</dbReference>
<dbReference type="AlphaFoldDB" id="A0A0V8HP18"/>
<dbReference type="Proteomes" id="UP000181997">
    <property type="component" value="Unassembled WGS sequence"/>
</dbReference>
<evidence type="ECO:0000256" key="3">
    <source>
        <dbReference type="SAM" id="SignalP"/>
    </source>
</evidence>
<proteinExistence type="predicted"/>
<dbReference type="RefSeq" id="WP_058297023.1">
    <property type="nucleotide sequence ID" value="NZ_FMAU01000001.1"/>
</dbReference>
<feature type="signal peptide" evidence="3">
    <location>
        <begin position="1"/>
        <end position="18"/>
    </location>
</feature>
<dbReference type="OrthoDB" id="525039at2"/>
<evidence type="ECO:0000256" key="1">
    <source>
        <dbReference type="ARBA" id="ARBA00022801"/>
    </source>
</evidence>
<feature type="active site" description="Acyl-thioester intermediate" evidence="2">
    <location>
        <position position="182"/>
    </location>
</feature>
<organism evidence="4 5">
    <name type="scientific">[Bacillus] enclensis</name>
    <dbReference type="NCBI Taxonomy" id="1402860"/>
    <lineage>
        <taxon>Bacteria</taxon>
        <taxon>Bacillati</taxon>
        <taxon>Bacillota</taxon>
        <taxon>Bacilli</taxon>
        <taxon>Bacillales</taxon>
        <taxon>Bacillaceae</taxon>
        <taxon>Rossellomorea</taxon>
    </lineage>
</organism>
<keyword evidence="1" id="KW-0378">Hydrolase</keyword>
<evidence type="ECO:0000256" key="2">
    <source>
        <dbReference type="PIRSR" id="PIRSR605754-1"/>
    </source>
</evidence>
<accession>A0A0V8HP18</accession>
<dbReference type="GO" id="GO:0016787">
    <property type="term" value="F:hydrolase activity"/>
    <property type="evidence" value="ECO:0007669"/>
    <property type="project" value="UniProtKB-KW"/>
</dbReference>
<protein>
    <submittedName>
        <fullName evidence="4">LPXTG-site transpeptidase (Sortase) family protein</fullName>
    </submittedName>
</protein>
<dbReference type="CDD" id="cd05829">
    <property type="entry name" value="Sortase_F"/>
    <property type="match status" value="1"/>
</dbReference>
<keyword evidence="3" id="KW-0732">Signal</keyword>
<dbReference type="PROSITE" id="PS51257">
    <property type="entry name" value="PROKAR_LIPOPROTEIN"/>
    <property type="match status" value="1"/>
</dbReference>
<evidence type="ECO:0000313" key="4">
    <source>
        <dbReference type="EMBL" id="SCB72520.1"/>
    </source>
</evidence>
<dbReference type="Pfam" id="PF04203">
    <property type="entry name" value="Sortase"/>
    <property type="match status" value="1"/>
</dbReference>
<dbReference type="InterPro" id="IPR042001">
    <property type="entry name" value="Sortase_F"/>
</dbReference>
<dbReference type="EMBL" id="FMAU01000001">
    <property type="protein sequence ID" value="SCB72520.1"/>
    <property type="molecule type" value="Genomic_DNA"/>
</dbReference>
<keyword evidence="5" id="KW-1185">Reference proteome</keyword>
<dbReference type="Gene3D" id="2.40.260.10">
    <property type="entry name" value="Sortase"/>
    <property type="match status" value="1"/>
</dbReference>
<dbReference type="InterPro" id="IPR023365">
    <property type="entry name" value="Sortase_dom-sf"/>
</dbReference>
<dbReference type="SUPFAM" id="SSF63817">
    <property type="entry name" value="Sortase"/>
    <property type="match status" value="1"/>
</dbReference>
<name>A0A0V8HP18_9BACI</name>
<evidence type="ECO:0000313" key="5">
    <source>
        <dbReference type="Proteomes" id="UP000181997"/>
    </source>
</evidence>
<reference evidence="5" key="1">
    <citation type="submission" date="2016-08" db="EMBL/GenBank/DDBJ databases">
        <authorList>
            <person name="Varghese N."/>
            <person name="Submissions Spin"/>
        </authorList>
    </citation>
    <scope>NUCLEOTIDE SEQUENCE [LARGE SCALE GENOMIC DNA]</scope>
    <source>
        <strain evidence="5">SGD-1123</strain>
    </source>
</reference>
<gene>
    <name evidence="4" type="ORF">GA0061094_0073</name>
</gene>